<evidence type="ECO:0000256" key="6">
    <source>
        <dbReference type="ARBA" id="ARBA00022960"/>
    </source>
</evidence>
<evidence type="ECO:0000256" key="2">
    <source>
        <dbReference type="ARBA" id="ARBA00005992"/>
    </source>
</evidence>
<feature type="active site" description="Nucleophile" evidence="9">
    <location>
        <position position="187"/>
    </location>
</feature>
<sequence length="211" mass="24239">MINRRTLLAGLLATALVPTTLFGEAFAHHTGKRRRRRRVRAARRRKTRRARKPFKLAKRFQPQRVFFRNRYKRGTIVVDPRNHYLYLVESRIHARRYGVGVGRAGLAFKGSARIGRKAKWPSWTPTAGMIRREPQKYLKYKDGVPGGPGNPLGARALYLYKGKRDTLFRIHGTTAPWSIGRSVSNGCIRMVNDHVIDLYNRVPRGARVVVI</sequence>
<keyword evidence="6 9" id="KW-0133">Cell shape</keyword>
<organism evidence="12 13">
    <name type="scientific">Pseudahrensia aquimaris</name>
    <dbReference type="NCBI Taxonomy" id="744461"/>
    <lineage>
        <taxon>Bacteria</taxon>
        <taxon>Pseudomonadati</taxon>
        <taxon>Pseudomonadota</taxon>
        <taxon>Alphaproteobacteria</taxon>
        <taxon>Hyphomicrobiales</taxon>
        <taxon>Ahrensiaceae</taxon>
        <taxon>Pseudahrensia</taxon>
    </lineage>
</organism>
<evidence type="ECO:0000256" key="3">
    <source>
        <dbReference type="ARBA" id="ARBA00022676"/>
    </source>
</evidence>
<dbReference type="EC" id="2.3.2.-" evidence="12"/>
<dbReference type="PANTHER" id="PTHR30582">
    <property type="entry name" value="L,D-TRANSPEPTIDASE"/>
    <property type="match status" value="1"/>
</dbReference>
<keyword evidence="12" id="KW-0012">Acyltransferase</keyword>
<dbReference type="EMBL" id="JBHTJV010000009">
    <property type="protein sequence ID" value="MFD0916700.1"/>
    <property type="molecule type" value="Genomic_DNA"/>
</dbReference>
<proteinExistence type="inferred from homology"/>
<keyword evidence="3" id="KW-0328">Glycosyltransferase</keyword>
<keyword evidence="7 9" id="KW-0573">Peptidoglycan synthesis</keyword>
<keyword evidence="8 9" id="KW-0961">Cell wall biogenesis/degradation</keyword>
<dbReference type="Pfam" id="PF03734">
    <property type="entry name" value="YkuD"/>
    <property type="match status" value="1"/>
</dbReference>
<gene>
    <name evidence="12" type="ORF">ACFQ14_09800</name>
</gene>
<evidence type="ECO:0000256" key="4">
    <source>
        <dbReference type="ARBA" id="ARBA00022679"/>
    </source>
</evidence>
<evidence type="ECO:0000259" key="11">
    <source>
        <dbReference type="PROSITE" id="PS52029"/>
    </source>
</evidence>
<keyword evidence="5" id="KW-0378">Hydrolase</keyword>
<evidence type="ECO:0000256" key="1">
    <source>
        <dbReference type="ARBA" id="ARBA00004752"/>
    </source>
</evidence>
<dbReference type="Gene3D" id="2.40.440.10">
    <property type="entry name" value="L,D-transpeptidase catalytic domain-like"/>
    <property type="match status" value="1"/>
</dbReference>
<evidence type="ECO:0000256" key="5">
    <source>
        <dbReference type="ARBA" id="ARBA00022801"/>
    </source>
</evidence>
<dbReference type="InterPro" id="IPR038063">
    <property type="entry name" value="Transpep_catalytic_dom"/>
</dbReference>
<dbReference type="GO" id="GO:0016746">
    <property type="term" value="F:acyltransferase activity"/>
    <property type="evidence" value="ECO:0007669"/>
    <property type="project" value="UniProtKB-KW"/>
</dbReference>
<accession>A0ABW3FIH1</accession>
<dbReference type="SUPFAM" id="SSF141523">
    <property type="entry name" value="L,D-transpeptidase catalytic domain-like"/>
    <property type="match status" value="1"/>
</dbReference>
<dbReference type="PROSITE" id="PS52029">
    <property type="entry name" value="LD_TPASE"/>
    <property type="match status" value="1"/>
</dbReference>
<name>A0ABW3FIH1_9HYPH</name>
<comment type="similarity">
    <text evidence="2">Belongs to the YkuD family.</text>
</comment>
<evidence type="ECO:0000313" key="13">
    <source>
        <dbReference type="Proteomes" id="UP001597101"/>
    </source>
</evidence>
<dbReference type="Proteomes" id="UP001597101">
    <property type="component" value="Unassembled WGS sequence"/>
</dbReference>
<keyword evidence="4 12" id="KW-0808">Transferase</keyword>
<dbReference type="InterPro" id="IPR050979">
    <property type="entry name" value="LD-transpeptidase"/>
</dbReference>
<dbReference type="RefSeq" id="WP_377212555.1">
    <property type="nucleotide sequence ID" value="NZ_JBHTJV010000009.1"/>
</dbReference>
<dbReference type="PANTHER" id="PTHR30582:SF24">
    <property type="entry name" value="L,D-TRANSPEPTIDASE ERFK_SRFK-RELATED"/>
    <property type="match status" value="1"/>
</dbReference>
<evidence type="ECO:0000313" key="12">
    <source>
        <dbReference type="EMBL" id="MFD0916700.1"/>
    </source>
</evidence>
<comment type="pathway">
    <text evidence="1 9">Cell wall biogenesis; peptidoglycan biosynthesis.</text>
</comment>
<comment type="caution">
    <text evidence="12">The sequence shown here is derived from an EMBL/GenBank/DDBJ whole genome shotgun (WGS) entry which is preliminary data.</text>
</comment>
<keyword evidence="13" id="KW-1185">Reference proteome</keyword>
<protein>
    <submittedName>
        <fullName evidence="12">L,D-transpeptidase</fullName>
        <ecNumber evidence="12">2.3.2.-</ecNumber>
    </submittedName>
</protein>
<feature type="active site" description="Proton donor/acceptor" evidence="9">
    <location>
        <position position="171"/>
    </location>
</feature>
<evidence type="ECO:0000256" key="10">
    <source>
        <dbReference type="SAM" id="MobiDB-lite"/>
    </source>
</evidence>
<evidence type="ECO:0000256" key="7">
    <source>
        <dbReference type="ARBA" id="ARBA00022984"/>
    </source>
</evidence>
<evidence type="ECO:0000256" key="9">
    <source>
        <dbReference type="PROSITE-ProRule" id="PRU01373"/>
    </source>
</evidence>
<reference evidence="13" key="1">
    <citation type="journal article" date="2019" name="Int. J. Syst. Evol. Microbiol.">
        <title>The Global Catalogue of Microorganisms (GCM) 10K type strain sequencing project: providing services to taxonomists for standard genome sequencing and annotation.</title>
        <authorList>
            <consortium name="The Broad Institute Genomics Platform"/>
            <consortium name="The Broad Institute Genome Sequencing Center for Infectious Disease"/>
            <person name="Wu L."/>
            <person name="Ma J."/>
        </authorList>
    </citation>
    <scope>NUCLEOTIDE SEQUENCE [LARGE SCALE GENOMIC DNA]</scope>
    <source>
        <strain evidence="13">CCUG 60023</strain>
    </source>
</reference>
<dbReference type="CDD" id="cd16913">
    <property type="entry name" value="YkuD_like"/>
    <property type="match status" value="1"/>
</dbReference>
<feature type="region of interest" description="Disordered" evidence="10">
    <location>
        <begin position="28"/>
        <end position="52"/>
    </location>
</feature>
<feature type="domain" description="L,D-TPase catalytic" evidence="11">
    <location>
        <begin position="74"/>
        <end position="211"/>
    </location>
</feature>
<evidence type="ECO:0000256" key="8">
    <source>
        <dbReference type="ARBA" id="ARBA00023316"/>
    </source>
</evidence>
<feature type="compositionally biased region" description="Basic residues" evidence="10">
    <location>
        <begin position="29"/>
        <end position="52"/>
    </location>
</feature>
<dbReference type="InterPro" id="IPR005490">
    <property type="entry name" value="LD_TPept_cat_dom"/>
</dbReference>